<name>A0A7Y4B818_VIBAL</name>
<evidence type="ECO:0008006" key="3">
    <source>
        <dbReference type="Google" id="ProtNLM"/>
    </source>
</evidence>
<protein>
    <recommendedName>
        <fullName evidence="3">Microcin J25-processing protein McjB C-terminal domain-containing protein</fullName>
    </recommendedName>
</protein>
<dbReference type="EMBL" id="VTYF01000063">
    <property type="protein sequence ID" value="NOI12335.1"/>
    <property type="molecule type" value="Genomic_DNA"/>
</dbReference>
<dbReference type="Proteomes" id="UP000532247">
    <property type="component" value="Unassembled WGS sequence"/>
</dbReference>
<evidence type="ECO:0000313" key="1">
    <source>
        <dbReference type="EMBL" id="NOI12335.1"/>
    </source>
</evidence>
<dbReference type="AlphaFoldDB" id="A0A7Y4B818"/>
<comment type="caution">
    <text evidence="1">The sequence shown here is derived from an EMBL/GenBank/DDBJ whole genome shotgun (WGS) entry which is preliminary data.</text>
</comment>
<accession>A0A7Y4B818</accession>
<organism evidence="1 2">
    <name type="scientific">Vibrio alginolyticus</name>
    <dbReference type="NCBI Taxonomy" id="663"/>
    <lineage>
        <taxon>Bacteria</taxon>
        <taxon>Pseudomonadati</taxon>
        <taxon>Pseudomonadota</taxon>
        <taxon>Gammaproteobacteria</taxon>
        <taxon>Vibrionales</taxon>
        <taxon>Vibrionaceae</taxon>
        <taxon>Vibrio</taxon>
    </lineage>
</organism>
<reference evidence="1 2" key="1">
    <citation type="submission" date="2019-09" db="EMBL/GenBank/DDBJ databases">
        <title>Draft genome sequencing and comparative genomics of hatchery-associated Vibrios.</title>
        <authorList>
            <person name="Kehlet-Delgado H."/>
            <person name="Mueller R.S."/>
        </authorList>
    </citation>
    <scope>NUCLEOTIDE SEQUENCE [LARGE SCALE GENOMIC DNA]</scope>
    <source>
        <strain evidence="1 2">081416A</strain>
    </source>
</reference>
<proteinExistence type="predicted"/>
<evidence type="ECO:0000313" key="2">
    <source>
        <dbReference type="Proteomes" id="UP000532247"/>
    </source>
</evidence>
<sequence>MRCELESIVVIGDDEAKIKCVFIEVICALHKYNWAGACHASTVFMFILLKELEVDVQMCTGWIKCDKAVFGHSWLEYKKLPIDAAVSLGNVMSFPPIFLGKSVLKNQSLQLEYTYGYRWKEKLESPMDTLSREPLGSFLAEFPEPLWLFFHKIAKELGLTLKKESLIEKYFYSMWEVKN</sequence>
<gene>
    <name evidence="1" type="ORF">F0254_26595</name>
</gene>